<sequence>MYTSPQSNGEELMHNDFDEPEQDLWNCAQWLGIPAFGSHKDDKMQKMTRELWAAETKDRKKMKDSSQMTKIIKATTAGGTEVHIESAYQHTIEKWILDSIHISGLGALLHHPILIDLYLHETKNIEALVSELVAAKEGTANSISSVYLSIQAYLTDNYQDFY</sequence>
<reference evidence="1 2" key="1">
    <citation type="journal article" date="2016" name="Mol. Biol. Evol.">
        <title>Comparative Genomics of Early-Diverging Mushroom-Forming Fungi Provides Insights into the Origins of Lignocellulose Decay Capabilities.</title>
        <authorList>
            <person name="Nagy L.G."/>
            <person name="Riley R."/>
            <person name="Tritt A."/>
            <person name="Adam C."/>
            <person name="Daum C."/>
            <person name="Floudas D."/>
            <person name="Sun H."/>
            <person name="Yadav J.S."/>
            <person name="Pangilinan J."/>
            <person name="Larsson K.H."/>
            <person name="Matsuura K."/>
            <person name="Barry K."/>
            <person name="Labutti K."/>
            <person name="Kuo R."/>
            <person name="Ohm R.A."/>
            <person name="Bhattacharya S.S."/>
            <person name="Shirouzu T."/>
            <person name="Yoshinaga Y."/>
            <person name="Martin F.M."/>
            <person name="Grigoriev I.V."/>
            <person name="Hibbett D.S."/>
        </authorList>
    </citation>
    <scope>NUCLEOTIDE SEQUENCE [LARGE SCALE GENOMIC DNA]</scope>
    <source>
        <strain evidence="1 2">CBS 109695</strain>
    </source>
</reference>
<organism evidence="1 2">
    <name type="scientific">Athelia psychrophila</name>
    <dbReference type="NCBI Taxonomy" id="1759441"/>
    <lineage>
        <taxon>Eukaryota</taxon>
        <taxon>Fungi</taxon>
        <taxon>Dikarya</taxon>
        <taxon>Basidiomycota</taxon>
        <taxon>Agaricomycotina</taxon>
        <taxon>Agaricomycetes</taxon>
        <taxon>Agaricomycetidae</taxon>
        <taxon>Atheliales</taxon>
        <taxon>Atheliaceae</taxon>
        <taxon>Athelia</taxon>
    </lineage>
</organism>
<gene>
    <name evidence="1" type="ORF">FIBSPDRAFT_906257</name>
</gene>
<accession>A0A167SK40</accession>
<name>A0A167SK40_9AGAM</name>
<evidence type="ECO:0000313" key="2">
    <source>
        <dbReference type="Proteomes" id="UP000076532"/>
    </source>
</evidence>
<proteinExistence type="predicted"/>
<dbReference type="Proteomes" id="UP000076532">
    <property type="component" value="Unassembled WGS sequence"/>
</dbReference>
<dbReference type="AlphaFoldDB" id="A0A167SK40"/>
<evidence type="ECO:0000313" key="1">
    <source>
        <dbReference type="EMBL" id="KZP01996.1"/>
    </source>
</evidence>
<protein>
    <submittedName>
        <fullName evidence="1">Uncharacterized protein</fullName>
    </submittedName>
</protein>
<keyword evidence="2" id="KW-1185">Reference proteome</keyword>
<dbReference type="EMBL" id="KV419213">
    <property type="protein sequence ID" value="KZP01996.1"/>
    <property type="molecule type" value="Genomic_DNA"/>
</dbReference>
<feature type="non-terminal residue" evidence="1">
    <location>
        <position position="162"/>
    </location>
</feature>